<dbReference type="OrthoDB" id="19944at2759"/>
<dbReference type="GO" id="GO:0005096">
    <property type="term" value="F:GTPase activator activity"/>
    <property type="evidence" value="ECO:0007669"/>
    <property type="project" value="TreeGrafter"/>
</dbReference>
<dbReference type="InterPro" id="IPR001680">
    <property type="entry name" value="WD40_rpt"/>
</dbReference>
<gene>
    <name evidence="4" type="ORF">PNEG_02959</name>
</gene>
<reference evidence="5" key="1">
    <citation type="journal article" date="2016" name="Nat. Commun.">
        <title>Genome analysis of three Pneumocystis species reveals adaptation mechanisms to life exclusively in mammalian hosts.</title>
        <authorList>
            <person name="Ma L."/>
            <person name="Chen Z."/>
            <person name="Huang D.W."/>
            <person name="Kutty G."/>
            <person name="Ishihara M."/>
            <person name="Wang H."/>
            <person name="Abouelleil A."/>
            <person name="Bishop L."/>
            <person name="Davey E."/>
            <person name="Deng R."/>
            <person name="Deng X."/>
            <person name="Fan L."/>
            <person name="Fantoni G."/>
            <person name="Fitzgerald M."/>
            <person name="Gogineni E."/>
            <person name="Goldberg J.M."/>
            <person name="Handley G."/>
            <person name="Hu X."/>
            <person name="Huber C."/>
            <person name="Jiao X."/>
            <person name="Jones K."/>
            <person name="Levin J.Z."/>
            <person name="Liu Y."/>
            <person name="Macdonald P."/>
            <person name="Melnikov A."/>
            <person name="Raley C."/>
            <person name="Sassi M."/>
            <person name="Sherman B.T."/>
            <person name="Song X."/>
            <person name="Sykes S."/>
            <person name="Tran B."/>
            <person name="Walsh L."/>
            <person name="Xia Y."/>
            <person name="Yang J."/>
            <person name="Young S."/>
            <person name="Zeng Q."/>
            <person name="Zheng X."/>
            <person name="Stephens R."/>
            <person name="Nusbaum C."/>
            <person name="Birren B.W."/>
            <person name="Azadi P."/>
            <person name="Lempicki R.A."/>
            <person name="Cuomo C.A."/>
            <person name="Kovacs J.A."/>
        </authorList>
    </citation>
    <scope>NUCLEOTIDE SEQUENCE [LARGE SCALE GENOMIC DNA]</scope>
    <source>
        <strain evidence="5">B123</strain>
    </source>
</reference>
<dbReference type="GO" id="GO:0006893">
    <property type="term" value="P:Golgi to plasma membrane transport"/>
    <property type="evidence" value="ECO:0007669"/>
    <property type="project" value="TreeGrafter"/>
</dbReference>
<dbReference type="RefSeq" id="XP_007875004.1">
    <property type="nucleotide sequence ID" value="XM_007876813.1"/>
</dbReference>
<comment type="similarity">
    <text evidence="1">Belongs to the WD repeat L(2)GL family.</text>
</comment>
<evidence type="ECO:0000259" key="3">
    <source>
        <dbReference type="Pfam" id="PF08596"/>
    </source>
</evidence>
<protein>
    <recommendedName>
        <fullName evidence="3">Lethal giant larvae (Lgl)-like C-terminal domain-containing protein</fullName>
    </recommendedName>
</protein>
<organism evidence="4 5">
    <name type="scientific">Pneumocystis murina (strain B123)</name>
    <name type="common">Mouse pneumocystis pneumonia agent</name>
    <name type="synonym">Pneumocystis carinii f. sp. muris</name>
    <dbReference type="NCBI Taxonomy" id="1069680"/>
    <lineage>
        <taxon>Eukaryota</taxon>
        <taxon>Fungi</taxon>
        <taxon>Dikarya</taxon>
        <taxon>Ascomycota</taxon>
        <taxon>Taphrinomycotina</taxon>
        <taxon>Pneumocystomycetes</taxon>
        <taxon>Pneumocystaceae</taxon>
        <taxon>Pneumocystis</taxon>
    </lineage>
</organism>
<dbReference type="Pfam" id="PF08596">
    <property type="entry name" value="Lgl_C"/>
    <property type="match status" value="1"/>
</dbReference>
<dbReference type="Proteomes" id="UP000011958">
    <property type="component" value="Unassembled WGS sequence"/>
</dbReference>
<dbReference type="PANTHER" id="PTHR10241">
    <property type="entry name" value="LETHAL 2 GIANT LARVAE PROTEIN"/>
    <property type="match status" value="1"/>
</dbReference>
<evidence type="ECO:0000256" key="1">
    <source>
        <dbReference type="ARBA" id="ARBA00008070"/>
    </source>
</evidence>
<dbReference type="PANTHER" id="PTHR10241:SF25">
    <property type="entry name" value="TOMOSYN, ISOFORM C"/>
    <property type="match status" value="1"/>
</dbReference>
<dbReference type="InterPro" id="IPR013905">
    <property type="entry name" value="Lgl_C_dom"/>
</dbReference>
<dbReference type="GO" id="GO:0005737">
    <property type="term" value="C:cytoplasm"/>
    <property type="evidence" value="ECO:0007669"/>
    <property type="project" value="TreeGrafter"/>
</dbReference>
<dbReference type="eggNOG" id="KOG1983">
    <property type="taxonomic scope" value="Eukaryota"/>
</dbReference>
<keyword evidence="2" id="KW-0268">Exocytosis</keyword>
<dbReference type="GeneID" id="19896646"/>
<dbReference type="Gene3D" id="2.130.10.10">
    <property type="entry name" value="YVTN repeat-like/Quinoprotein amine dehydrogenase"/>
    <property type="match status" value="1"/>
</dbReference>
<dbReference type="GO" id="GO:0019905">
    <property type="term" value="F:syntaxin binding"/>
    <property type="evidence" value="ECO:0007669"/>
    <property type="project" value="TreeGrafter"/>
</dbReference>
<evidence type="ECO:0000313" key="5">
    <source>
        <dbReference type="Proteomes" id="UP000011958"/>
    </source>
</evidence>
<evidence type="ECO:0000313" key="4">
    <source>
        <dbReference type="EMBL" id="EMR08789.1"/>
    </source>
</evidence>
<sequence length="1025" mass="116126">MSFFAKDKRISHKNTQEPTKYGEAFLCDELSSYGVSSGIRLATFDAIQSLLAIATFDSKIYIFKERNVKVQYSLPKHLLIRQLLLHNNFLIAIDSINNIYSWSLDKASTMPTAVHSIRGAVTCVGTDPSIDWLFIGLKDGTIDVWDIDRESIAPYKIGNLYSERYEKLRQKNCNYVPSKSYVSPIISIQIHPKDLGMILIGYSDGAVLYSIKKNVPINFFELEIPQKMPETGSSGKVVISRPKLTSLSWAPHGSHFLTSHQNGCFAFWSTKSDKHPLHVRTLDDVGIDISLGEKTQSDTSQIAYTRSPIFFILWNCNDDLENTTVFIVGGNLNNKDSKELNILKFGQSPSMSSSTTVFSDYYSKPKQHLALSHFLSSNVVNICIFPKISPLYLGNYNTEMIMLILASGEIELLSYPDGIFLNSLKSLPASLEWLSPKIRDISLSFVSKNTSSFGYRKYIEGSDDLYQGKGSMHHKLFYHNEIISSGHDNGIIRLYNVTQDYKFQKIHEIFLAKVLNLSPNMIKVVITKFSEMSDLIIGCEGGELIVYKLFSPDKKAFEFDDSFVSSVFNRSSKQNDNKDLKSDSYMSNKNNVLSNNNRNQNNLSAVSIFQIHRGSVISLKTSNIGLIACGYEFGTTILINTFTRNIILQIELSEIKAEKKKSKTFKDAEDSEDFELEVAVVFEFTTGKFKKNDSTVLFIVGTSFGRLIFYNLFLTSENKFNIEYMGEFLFEGGSIINIISIFKDTMRPYILYPSIFDNLKNNSVSESYLIIVAENSVKVLDSCFFKISEYFMEKNVKCVSANIVYHESINVAVACLINNKKVLFLSFPNLNYIFSVNLPHLFIDKLNKSIITILGDIYLWINEMELSLFNLFGNGIRITEFPSGVLYDNSKKVPPRPTISTWEWITGTKYITIAELDSLIGGPDRPLPKKLLQSLAEQELKNKTEKKILSAGQRNEPTDSYGNIFVQTTENIRERGRKIFGVGEKLEFLEESSINMLKSIQDYANTQKKAISKQAFKTSVKTFFK</sequence>
<dbReference type="EMBL" id="AFWA02000014">
    <property type="protein sequence ID" value="EMR08789.1"/>
    <property type="molecule type" value="Genomic_DNA"/>
</dbReference>
<dbReference type="AlphaFoldDB" id="M7PEB1"/>
<accession>M7PEB1</accession>
<dbReference type="HOGENOM" id="CLU_006030_0_0_1"/>
<dbReference type="SUPFAM" id="SSF50978">
    <property type="entry name" value="WD40 repeat-like"/>
    <property type="match status" value="2"/>
</dbReference>
<dbReference type="OMA" id="QIYVFGQ"/>
<dbReference type="GO" id="GO:0005886">
    <property type="term" value="C:plasma membrane"/>
    <property type="evidence" value="ECO:0007669"/>
    <property type="project" value="TreeGrafter"/>
</dbReference>
<dbReference type="SMART" id="SM00320">
    <property type="entry name" value="WD40"/>
    <property type="match status" value="5"/>
</dbReference>
<evidence type="ECO:0000256" key="2">
    <source>
        <dbReference type="ARBA" id="ARBA00022483"/>
    </source>
</evidence>
<feature type="domain" description="Lethal giant larvae (Lgl)-like C-terminal" evidence="3">
    <location>
        <begin position="531"/>
        <end position="929"/>
    </location>
</feature>
<keyword evidence="5" id="KW-1185">Reference proteome</keyword>
<name>M7PEB1_PNEMU</name>
<dbReference type="InterPro" id="IPR036322">
    <property type="entry name" value="WD40_repeat_dom_sf"/>
</dbReference>
<dbReference type="GO" id="GO:0006887">
    <property type="term" value="P:exocytosis"/>
    <property type="evidence" value="ECO:0007669"/>
    <property type="project" value="UniProtKB-KW"/>
</dbReference>
<proteinExistence type="inferred from homology"/>
<dbReference type="STRING" id="1069680.M7PEB1"/>
<dbReference type="InterPro" id="IPR015943">
    <property type="entry name" value="WD40/YVTN_repeat-like_dom_sf"/>
</dbReference>
<dbReference type="VEuPathDB" id="FungiDB:PNEG_02959"/>
<dbReference type="GO" id="GO:0045159">
    <property type="term" value="F:myosin II binding"/>
    <property type="evidence" value="ECO:0007669"/>
    <property type="project" value="TreeGrafter"/>
</dbReference>
<comment type="caution">
    <text evidence="4">The sequence shown here is derived from an EMBL/GenBank/DDBJ whole genome shotgun (WGS) entry which is preliminary data.</text>
</comment>